<dbReference type="InterPro" id="IPR049885">
    <property type="entry name" value="MTCL1-3"/>
</dbReference>
<feature type="compositionally biased region" description="Low complexity" evidence="6">
    <location>
        <begin position="2153"/>
        <end position="2162"/>
    </location>
</feature>
<feature type="domain" description="SOGA coiled-coil" evidence="7">
    <location>
        <begin position="392"/>
        <end position="448"/>
    </location>
</feature>
<dbReference type="InterPro" id="IPR027881">
    <property type="entry name" value="SOGA_CC"/>
</dbReference>
<feature type="compositionally biased region" description="Low complexity" evidence="6">
    <location>
        <begin position="1978"/>
        <end position="1989"/>
    </location>
</feature>
<feature type="coiled-coil region" evidence="5">
    <location>
        <begin position="1592"/>
        <end position="1658"/>
    </location>
</feature>
<evidence type="ECO:0000259" key="7">
    <source>
        <dbReference type="Pfam" id="PF11365"/>
    </source>
</evidence>
<protein>
    <submittedName>
        <fullName evidence="9">Trichohyalin-like</fullName>
    </submittedName>
</protein>
<evidence type="ECO:0000256" key="4">
    <source>
        <dbReference type="ARBA" id="ARBA00023136"/>
    </source>
</evidence>
<feature type="coiled-coil region" evidence="5">
    <location>
        <begin position="289"/>
        <end position="358"/>
    </location>
</feature>
<feature type="coiled-coil region" evidence="5">
    <location>
        <begin position="832"/>
        <end position="934"/>
    </location>
</feature>
<feature type="compositionally biased region" description="Polar residues" evidence="6">
    <location>
        <begin position="43"/>
        <end position="52"/>
    </location>
</feature>
<evidence type="ECO:0000256" key="3">
    <source>
        <dbReference type="ARBA" id="ARBA00023054"/>
    </source>
</evidence>
<keyword evidence="8" id="KW-1185">Reference proteome</keyword>
<feature type="region of interest" description="Disordered" evidence="6">
    <location>
        <begin position="1925"/>
        <end position="1945"/>
    </location>
</feature>
<evidence type="ECO:0000256" key="2">
    <source>
        <dbReference type="ARBA" id="ARBA00022553"/>
    </source>
</evidence>
<feature type="region of interest" description="Disordered" evidence="6">
    <location>
        <begin position="484"/>
        <end position="510"/>
    </location>
</feature>
<keyword evidence="4" id="KW-0472">Membrane</keyword>
<gene>
    <name evidence="9" type="primary">LOC102805514</name>
</gene>
<feature type="compositionally biased region" description="Basic and acidic residues" evidence="6">
    <location>
        <begin position="1178"/>
        <end position="1224"/>
    </location>
</feature>
<feature type="coiled-coil region" evidence="5">
    <location>
        <begin position="117"/>
        <end position="264"/>
    </location>
</feature>
<feature type="coiled-coil region" evidence="5">
    <location>
        <begin position="1354"/>
        <end position="1402"/>
    </location>
</feature>
<feature type="region of interest" description="Disordered" evidence="6">
    <location>
        <begin position="1877"/>
        <end position="1896"/>
    </location>
</feature>
<dbReference type="Pfam" id="PF11365">
    <property type="entry name" value="SOGA"/>
    <property type="match status" value="1"/>
</dbReference>
<accession>A0ABM0MF65</accession>
<feature type="region of interest" description="Disordered" evidence="6">
    <location>
        <begin position="1178"/>
        <end position="1238"/>
    </location>
</feature>
<evidence type="ECO:0000313" key="9">
    <source>
        <dbReference type="RefSeq" id="XP_006818656.1"/>
    </source>
</evidence>
<feature type="region of interest" description="Disordered" evidence="6">
    <location>
        <begin position="1"/>
        <end position="105"/>
    </location>
</feature>
<feature type="coiled-coil region" evidence="5">
    <location>
        <begin position="383"/>
        <end position="417"/>
    </location>
</feature>
<feature type="compositionally biased region" description="Basic and acidic residues" evidence="6">
    <location>
        <begin position="1925"/>
        <end position="1938"/>
    </location>
</feature>
<dbReference type="Proteomes" id="UP000694865">
    <property type="component" value="Unplaced"/>
</dbReference>
<feature type="region of interest" description="Disordered" evidence="6">
    <location>
        <begin position="936"/>
        <end position="960"/>
    </location>
</feature>
<keyword evidence="2" id="KW-0597">Phosphoprotein</keyword>
<feature type="compositionally biased region" description="Polar residues" evidence="6">
    <location>
        <begin position="7"/>
        <end position="18"/>
    </location>
</feature>
<dbReference type="GeneID" id="102805514"/>
<feature type="coiled-coil region" evidence="5">
    <location>
        <begin position="683"/>
        <end position="770"/>
    </location>
</feature>
<feature type="compositionally biased region" description="Basic and acidic residues" evidence="6">
    <location>
        <begin position="65"/>
        <end position="74"/>
    </location>
</feature>
<evidence type="ECO:0000256" key="1">
    <source>
        <dbReference type="ARBA" id="ARBA00004370"/>
    </source>
</evidence>
<feature type="compositionally biased region" description="Polar residues" evidence="6">
    <location>
        <begin position="75"/>
        <end position="90"/>
    </location>
</feature>
<evidence type="ECO:0000256" key="6">
    <source>
        <dbReference type="SAM" id="MobiDB-lite"/>
    </source>
</evidence>
<feature type="compositionally biased region" description="Polar residues" evidence="6">
    <location>
        <begin position="2170"/>
        <end position="2181"/>
    </location>
</feature>
<feature type="coiled-coil region" evidence="5">
    <location>
        <begin position="1429"/>
        <end position="1558"/>
    </location>
</feature>
<feature type="region of interest" description="Disordered" evidence="6">
    <location>
        <begin position="2146"/>
        <end position="2190"/>
    </location>
</feature>
<name>A0ABM0MF65_SACKO</name>
<feature type="region of interest" description="Disordered" evidence="6">
    <location>
        <begin position="770"/>
        <end position="799"/>
    </location>
</feature>
<comment type="subcellular location">
    <subcellularLocation>
        <location evidence="1">Membrane</location>
    </subcellularLocation>
</comment>
<reference evidence="9" key="1">
    <citation type="submission" date="2025-08" db="UniProtKB">
        <authorList>
            <consortium name="RefSeq"/>
        </authorList>
    </citation>
    <scope>IDENTIFICATION</scope>
    <source>
        <tissue evidence="9">Testes</tissue>
    </source>
</reference>
<feature type="coiled-coil region" evidence="5">
    <location>
        <begin position="622"/>
        <end position="656"/>
    </location>
</feature>
<keyword evidence="3 5" id="KW-0175">Coiled coil</keyword>
<feature type="compositionally biased region" description="Polar residues" evidence="6">
    <location>
        <begin position="1225"/>
        <end position="1238"/>
    </location>
</feature>
<dbReference type="RefSeq" id="XP_006818656.1">
    <property type="nucleotide sequence ID" value="XM_006818593.1"/>
</dbReference>
<dbReference type="PANTHER" id="PTHR15742">
    <property type="entry name" value="GIRDIN"/>
    <property type="match status" value="1"/>
</dbReference>
<sequence length="2214" mass="256603">MAEVVGNVNTASTKSSSDPVRKHAQQKPAAAASTCVVQKGNKKSVSVSTVPTPTAKGADNTAKNVSKECEKDLSSRSAQCPTQQAAQTKLSHAEPNENGDASQAFGDEFKGINRAEVEELKDLVKKLHHQVEDMGKQAEDLVQENQKLRSLQLPVSLKDQDPYKSLIDAQNRLAESEEARQSLKERNICLEAEIEELRVEIDEARDTFREGDNEEFRELQKQLEAASKNCRVMQYRLRKSERKIEDLESERKLLEEKLHSLSCGGTRFQEGNGGNQDLYSQLKVAKDVSVRLHMELENLDEKRGRIEEENQLLRRKLVDSENQRKELKREAEKVKIEVELLKRKLGQIEEDELNEERRWKMKKLKEGPDVGAEYDVSSLMSELQETIERERDVQHQLQLTEEESAVMRRKLGEIEQERERVDFELEKYKMHFGTLENPKKEGEAGDISEKEAELRLQLMMVEQEATVMRRKMCELETRNEELNSALERDDIRPAKTKEAEEAADGGDNNELRQRLDEVEQHAEHLRHTLLDAEAEIDHLSAKLSKYEELTTAGILCKNDSREDIDLKQHLRMREEENMTIRKRLVEAEIITRMLEDEVSVYKRLNEDALGHGTAKGKGHKAEAKLKSQISLLKQENERMRKQVVEVEIQNDNLNEELMGYKKGESSARAPPSSPDHITESDRLPALQEKVNHLEEQLADLVSTVKGKEQVQEQQEAELKLAQKTIERASTEATVKHASLEKELNMAVEKQEALLKQLENVERHAQCLQEELKQSSEPAQKEAEHEEHLTDTSKEHRKEEMTLEKKVVMVPTQTPQEALSSCSDDTCYREREKELLRFELNECQAVMAEWEDQVRTLKMTVTKERHARAKEKEEYEQRIKEIEEDREKSDKRKELEKENIMEQQVSEAKAWKKEKQDLYEQLEQFKEKTDVLHRKLQTEQSNWSKEDFDNKGASSGNTTPTSMDLFIEKTELEHAKQKLTDKAHKLESDSSKYKIKNEEMGAKIELLTAQNEELRASRDILTEERALLHSKLTEAQQEQSEMEVALKKDRVMWEKERATIKFDFENERKRRENEMKKAKDEIERLRREKSQSEFGHKHYEAKLKEFERKAKELHEMLKKKEEAFARDKAKIIEEQSRHFQSKTRDLQVENNDLRTTLQRKEDEIQRKVRELQLKIDEHRHETEQLRNKLKNTEKDQQELQRRTQELEDTWTKEKEALTKSEEMTEKSNSQTDSDEGNTLATEKQQLQNKLLANENEWRQERAQLAEVMEKLKTSLRAREESWRVERTNLLEESRTLQSALNKKDELVRAEKEKFSIETQQLRRDLETRCASWENERREFLAHIAQQASNSDRCREETLSEENVKLLTQLNALTKELADVREERKTAECQLKEKEAEHDRERVELVLQLQAQEKISKTEIATLQLRFDTEIASMRDEKSRLEGNCENEAKEKEHHRLVASDVQSELSSVKAQFDNERKAWERQKGNLQKQAEDAKDGKRLATDLRRSVESLQQKLANEEKRRSEIQRTYVSEKSSWEIERSELQVKITRLEQNVKGSSKKTREKVEGQLARIQESWEKERGEQRRLLAVSHGKTMDLQRQVDALEKSLLQERKESHAQLTSERREFEDERNELLTKIRELEEENRLLREWDRRSKEIQERHKQDHRAWQEERAYFQRKLVENEKTKKKDKTRIDDIVQEFEKLKKITTYVDFTQQDGVLQETSHDYESKLRIPETDPSLSPRSMTSTSLQTSSSHFSWYSVQQTCEPQLTKFEQVNVAATSISLCKDVHVQNIVTRDTGIARNAGSTLRTYRSMDFDLERTMDEALREIEKVTDDLAQYQADIVRDKNTRLKRSKSHSDVSEHGEEIVQAMDQFYKSSTLSRPAKPDNKPPVITQPQESTKERLIFPPAETVISENVNVQSQIERLGNRASEKVDDDATSKDPGSPGYVVSEKVTYTTSISHSTHVPKVTSSVATGGIATVTSTTSPTTESIESDTNRGSPPSKLIAIPVLTRRGLFNARGMLRETEKQPSLPWMQPDGTVINDSRDLESRLREGRVISTKKMFEKGDCIGSRSRDASPVPVMAGRTPITVKKPVSKLGNESNNKEITQPVTKGAVVTPVTSSRIDDTDLSSNSTKNITADVAPSLTARFPRPQPINRRPPSRWISRRSTRNGDQFMNSINGEDSTKDSRGLTAFDEHPTMHEALEIFRRFCETTV</sequence>
<dbReference type="PANTHER" id="PTHR15742:SF5">
    <property type="entry name" value="GIRDIN"/>
    <property type="match status" value="1"/>
</dbReference>
<feature type="compositionally biased region" description="Polar residues" evidence="6">
    <location>
        <begin position="951"/>
        <end position="960"/>
    </location>
</feature>
<evidence type="ECO:0000256" key="5">
    <source>
        <dbReference type="SAM" id="Coils"/>
    </source>
</evidence>
<organism evidence="8 9">
    <name type="scientific">Saccoglossus kowalevskii</name>
    <name type="common">Acorn worm</name>
    <dbReference type="NCBI Taxonomy" id="10224"/>
    <lineage>
        <taxon>Eukaryota</taxon>
        <taxon>Metazoa</taxon>
        <taxon>Hemichordata</taxon>
        <taxon>Enteropneusta</taxon>
        <taxon>Harrimaniidae</taxon>
        <taxon>Saccoglossus</taxon>
    </lineage>
</organism>
<feature type="region of interest" description="Disordered" evidence="6">
    <location>
        <begin position="1978"/>
        <end position="2002"/>
    </location>
</feature>
<proteinExistence type="predicted"/>
<evidence type="ECO:0000313" key="8">
    <source>
        <dbReference type="Proteomes" id="UP000694865"/>
    </source>
</evidence>
<feature type="compositionally biased region" description="Basic and acidic residues" evidence="6">
    <location>
        <begin position="484"/>
        <end position="500"/>
    </location>
</feature>